<feature type="domain" description="Trimeric autotransporter adhesin YadA-like head" evidence="13">
    <location>
        <begin position="358"/>
        <end position="383"/>
    </location>
</feature>
<feature type="domain" description="Trimeric autotransporter adhesin YadA-like stalk" evidence="14">
    <location>
        <begin position="443"/>
        <end position="480"/>
    </location>
</feature>
<feature type="domain" description="Trimeric autotransporter adhesin Trp ring" evidence="17">
    <location>
        <begin position="2494"/>
        <end position="2543"/>
    </location>
</feature>
<evidence type="ECO:0000256" key="11">
    <source>
        <dbReference type="SAM" id="MobiDB-lite"/>
    </source>
</evidence>
<dbReference type="InterPro" id="IPR045584">
    <property type="entry name" value="Pilin-like"/>
</dbReference>
<dbReference type="Gene3D" id="1.20.5.170">
    <property type="match status" value="1"/>
</dbReference>
<dbReference type="GO" id="GO:0009986">
    <property type="term" value="C:cell surface"/>
    <property type="evidence" value="ECO:0007669"/>
    <property type="project" value="UniProtKB-SubCell"/>
</dbReference>
<evidence type="ECO:0000256" key="7">
    <source>
        <dbReference type="ARBA" id="ARBA00022729"/>
    </source>
</evidence>
<keyword evidence="6" id="KW-0812">Transmembrane</keyword>
<dbReference type="InterPro" id="IPR028230">
    <property type="entry name" value="TAA-Trp-ring"/>
</dbReference>
<comment type="caution">
    <text evidence="18">The sequence shown here is derived from an EMBL/GenBank/DDBJ whole genome shotgun (WGS) entry which is preliminary data.</text>
</comment>
<feature type="compositionally biased region" description="Polar residues" evidence="11">
    <location>
        <begin position="985"/>
        <end position="1000"/>
    </location>
</feature>
<dbReference type="Gene3D" id="2.20.25.140">
    <property type="match status" value="5"/>
</dbReference>
<evidence type="ECO:0000259" key="17">
    <source>
        <dbReference type="Pfam" id="PF18669"/>
    </source>
</evidence>
<dbReference type="InterPro" id="IPR037174">
    <property type="entry name" value="Trimeric_adhesin"/>
</dbReference>
<evidence type="ECO:0000259" key="12">
    <source>
        <dbReference type="Pfam" id="PF03895"/>
    </source>
</evidence>
<dbReference type="SUPFAM" id="SSF54523">
    <property type="entry name" value="Pili subunits"/>
    <property type="match status" value="1"/>
</dbReference>
<comment type="similarity">
    <text evidence="3">Belongs to the autotransporter-2 (AT-2) (TC 1.B.40) family.</text>
</comment>
<keyword evidence="18" id="KW-0645">Protease</keyword>
<evidence type="ECO:0000256" key="4">
    <source>
        <dbReference type="ARBA" id="ARBA00022448"/>
    </source>
</evidence>
<dbReference type="EMBL" id="ACZR01000005">
    <property type="protein sequence ID" value="EEX50988.1"/>
    <property type="molecule type" value="Genomic_DNA"/>
</dbReference>
<evidence type="ECO:0000259" key="15">
    <source>
        <dbReference type="Pfam" id="PF13018"/>
    </source>
</evidence>
<evidence type="ECO:0000256" key="5">
    <source>
        <dbReference type="ARBA" id="ARBA00022452"/>
    </source>
</evidence>
<comment type="subcellular location">
    <subcellularLocation>
        <location evidence="2">Cell outer membrane</location>
    </subcellularLocation>
    <subcellularLocation>
        <location evidence="1">Cell surface</location>
    </subcellularLocation>
</comment>
<feature type="compositionally biased region" description="Basic and acidic residues" evidence="11">
    <location>
        <begin position="2851"/>
        <end position="2864"/>
    </location>
</feature>
<dbReference type="CDD" id="cd12820">
    <property type="entry name" value="LbR_YadA-like"/>
    <property type="match status" value="2"/>
</dbReference>
<dbReference type="SUPFAM" id="SSF101999">
    <property type="entry name" value="Trimeric adhesin"/>
    <property type="match status" value="9"/>
</dbReference>
<dbReference type="GO" id="GO:0015031">
    <property type="term" value="P:protein transport"/>
    <property type="evidence" value="ECO:0007669"/>
    <property type="project" value="UniProtKB-KW"/>
</dbReference>
<feature type="domain" description="Trimeric autotransporter adhesin YadA-like C-terminal membrane anchor" evidence="12">
    <location>
        <begin position="3744"/>
        <end position="3803"/>
    </location>
</feature>
<evidence type="ECO:0000256" key="10">
    <source>
        <dbReference type="ARBA" id="ARBA00023237"/>
    </source>
</evidence>
<evidence type="ECO:0000259" key="16">
    <source>
        <dbReference type="Pfam" id="PF15401"/>
    </source>
</evidence>
<feature type="domain" description="Trimeric autotransporter adhesin YadA-like head" evidence="13">
    <location>
        <begin position="216"/>
        <end position="236"/>
    </location>
</feature>
<dbReference type="Pfam" id="PF05662">
    <property type="entry name" value="YadA_stalk"/>
    <property type="match status" value="2"/>
</dbReference>
<dbReference type="Gene3D" id="3.30.1300.30">
    <property type="entry name" value="GSPII I/J protein-like"/>
    <property type="match status" value="1"/>
</dbReference>
<evidence type="ECO:0000259" key="14">
    <source>
        <dbReference type="Pfam" id="PF05662"/>
    </source>
</evidence>
<dbReference type="Pfam" id="PF18669">
    <property type="entry name" value="Trp_ring"/>
    <property type="match status" value="5"/>
</dbReference>
<dbReference type="Pfam" id="PF03895">
    <property type="entry name" value="YadA_anchor"/>
    <property type="match status" value="1"/>
</dbReference>
<name>C9PNK1_9PAST</name>
<proteinExistence type="inferred from homology"/>
<evidence type="ECO:0000256" key="2">
    <source>
        <dbReference type="ARBA" id="ARBA00004442"/>
    </source>
</evidence>
<feature type="domain" description="Trimeric autotransporter adhesin YadA-like head" evidence="13">
    <location>
        <begin position="331"/>
        <end position="356"/>
    </location>
</feature>
<feature type="region of interest" description="Disordered" evidence="11">
    <location>
        <begin position="747"/>
        <end position="767"/>
    </location>
</feature>
<dbReference type="InterPro" id="IPR005594">
    <property type="entry name" value="YadA_C"/>
</dbReference>
<feature type="domain" description="Trimeric autotransporter adhesin YadA-like head" evidence="13">
    <location>
        <begin position="302"/>
        <end position="328"/>
    </location>
</feature>
<dbReference type="InterPro" id="IPR008635">
    <property type="entry name" value="Coiled_stalk_dom"/>
</dbReference>
<keyword evidence="7" id="KW-0732">Signal</keyword>
<dbReference type="InterPro" id="IPR008640">
    <property type="entry name" value="Adhesin_Head_dom"/>
</dbReference>
<feature type="domain" description="Trimeric autotransporter adhesin tryptophan-ring motif" evidence="16">
    <location>
        <begin position="2554"/>
        <end position="2613"/>
    </location>
</feature>
<dbReference type="GO" id="GO:0006508">
    <property type="term" value="P:proteolysis"/>
    <property type="evidence" value="ECO:0007669"/>
    <property type="project" value="UniProtKB-KW"/>
</dbReference>
<dbReference type="Pfam" id="PF05658">
    <property type="entry name" value="YadA_head"/>
    <property type="match status" value="6"/>
</dbReference>
<keyword evidence="9" id="KW-0472">Membrane</keyword>
<dbReference type="GO" id="GO:0009279">
    <property type="term" value="C:cell outer membrane"/>
    <property type="evidence" value="ECO:0007669"/>
    <property type="project" value="UniProtKB-SubCell"/>
</dbReference>
<feature type="domain" description="Trimeric autotransporter adhesin YadA-like head" evidence="13">
    <location>
        <begin position="240"/>
        <end position="266"/>
    </location>
</feature>
<feature type="region of interest" description="Disordered" evidence="11">
    <location>
        <begin position="2843"/>
        <end position="2864"/>
    </location>
</feature>
<sequence>MNKIFKVIWNHATQMWIVVSELTKSHGKSTNQTDKRQLLKTILISITASGTLLFALPSFPNSATVGGGVGTNVCTLNNNKDLACGNNSTQAGGNITNSGKGNIAIGVGSIAKSVNSKTAGAGNIAIGHNVKALGSASLAIGISTGNYDGSATIAAGADSYAIGNGATTGGDGTPPQEGGERKYTLEPEAAANAGTPGGLGGIAIGSESWVMGSSSYGIAIGDNATSKGTHSMAYGRLAYAKGDYTIAMGTSSNASANKSISIGNGSQTTGEHALSLGAHTKASGNQSIAIGGSSSGTYAAKASGESSISLGEETNSSNAQAVAIGKRANSSGAQAIALGFESKASNAQAIAIGKSAQAKGDKAIAAGHNAKVESSNAVALGNNITIASGYNNAVILGSGSTTQGGEKHRDVTVNGIGYSNFAGHDNVAKGDIVSIGNTTHKRQLVNVAPGAMTATSTDAVNGSQLYMVADTVANLAKATAAHLGGGSQLSNNNITAPSYQLFTGKSESAQGGNSNTLLTGSPFTNVGAALSGLNGYINKGFTITNNDNATKGVVTPGNTVKFTNGKNTQSNVKQEVDGVTEITFNVENTDLNVNDGKVSVPNNDGAKFVNATTVAKAINNISWKVGKIQHTDDITFNNSDDDVKGGDEVRFADGNFTKISVGSNTGKTKSVVKFDVDAQKVVEASQTPVVYTDKYGNKLIKKNNGKFVRADQSTNSVEINPEDVIASINSGDNKSTKPTTLANIKSNLTPDENNTSTSAPEFNTVTPNKNHAATLGDVLNSGWNLQENGTAKDFVKHGDTVNFANGTGTKVSITKENNGNKIRIDTPLAYVNTATTDTSTPSNTVKLVGGNNNDPVSLSNLASGLGNQDLATVAASNPNNAINVKDLHNAISGYSFMLSGEKTEGEFEALSTNTDDDKQIKKGDTFKLNAGKNIKIKQIADGYEIATKDQIELGKNDPNGTNGSLNVTGKSSAGVKIDGTDGSLTLTGVPNNGQTPSLKITSKKGKKTLDTTDPADGINRITYTTDNGKERQVATMDDGLTFAGDFGAEAPRKLGEKLTIKGGETDTNKLSNGHNIGVESNANGTLTVKLAKNLNLGNNNANDGSIGGLAHNLPQPADTEAKQDAPNNIADQNNHAATVGDLLNAGFNVRGAKTADGQVEDVDFVKPYDTVEFVDGNATDLIVTNTDNKKTTVTVDIRTDGQTIQVDPNSKKITAVTSNITNSVTQIGDKTTFTPDTPTALVTAKTVADVANKLIEEGLVFAGNTANTDIKRPLGTKLTIKGEKADDTEVSAKNIYVKADNTNGKNELVINFSEKPEFKELKLADTGKSSVTLNTTGTDDKPSLTLNGGQNNSPVSLKNVSAGTITLDGTHRGDKATGPTAIATDTKLGEALKNAYNGLANLQGSSDTNAFTVADAKNLGWIVSAKNNDYAADVRHANEVRFIGTNMATVTGETKDGVREITVDVNAQKVVETAQIPVVYTDKAGNKLIKSPNGKFYAAGTKLNDQGEPENPVNTPVANEDVIASLNNADGSAKNPMVLANVKSNLTPDDNNGQSTPNFASVNKNNAATVEDVLNSGWDLQENGTAKDFVKHGDKVNFINGRGTKVTIGTANGANTIKFDTPLAYVNTNPTTDESTPSNEVKLVGSNNNPVKLGNIASVINDQNLSEVVKTNPHYAVNVSDLNKAIGDFNFKLGGKASDGEFEAATNKDCDESCIKKDETFVLDAGKNIKIKQIANGYKVATKDQITLGSKTENAKEGVDGNLIVTGKEGASVAIDGKDGSITLTGKTDNGHTPTVKMGSEKGSKTVNPADANGIVRIVYTTTENGQPKKRQVATLDDGLVFAGDSGTDSPRKLGEKITIKGGETQTDKLSNNNNIGVASDGQGNLTIKLAKKLNLSEPNEVNNGKISGLGHNLPESNNGNKQGANNPNITAENQHNAATVGDVLNAGWNLQNNGASKDFVKPYDTVNFVDGANAQLVVTANAEGTSSDVTVNVVGLPVQYTTKDGIPVAKVGNKYYKVDANGKPITKKDDGSDAEEIPVADLITNIVKPGTAPNVKSDPATLGNVVSALKPYSMTNAATNGQPKGNLLDLNTQDGNTAISNNNVVTVGDLRKMGWVISSNKSTDNLATPYSSAVMNAHEVKFAGTGVATVSGKTEGETHTITVDVNAQDAINKAHFPVVYTKSDGTKVVKDPDSNKFYVAKEDGTPDKTQEVQATDLIASMNNPADSKTKASTPTTLTNLKGNLNRVNKDGNVTDPAGQNVANAENTLTKAPALPDAFNEEHNDYKLTILNNAATIGDVLNAGWNLQGNGKAVDFVKPFDTVNFADGIGTTVEVVSSDNNKTNTIKVNTVIAYTDANGKLVKKADDGKFYTVNADGQPDKSTTPVDNPQVNLVNAKDNNTTTPTRLGNVAGGTNTYADKAATPDGQPLVKVGDKYYAPDQFEANGKLKTTATETQYDTAVAPTLNVTKAKSGLADLEHSDPNNVMTVSDAKNMGWIVSADGNDYAKDVRNANEVKFIGGTGISVTGKDSTDNNAREITIAIKEGEVVPSNEYTAEDGKTLIKVGEDFYYKDDIDPTTGKAKPGKNKVSDEIASKAINNGTGFVTGNKVADAIKKSNWTLGKANPDEIAKTAFKFDAGNVEHINPNDNVRFSDGKNTRVALGTVESLDPEGNKITTTTVKFDVDSPIDFKYTDATGKEYVKANNGKFYAKEDVNADGSLKTTENGAEQPQALDDNAIGMLNKSAQLTNGLDKDGKANVSYRIEDPITKAIETAKAMPNATEEQIAEAKENAIKANPTPKDTFVKGTGGVNLNNVAWAEKPDQAVNKDQLDQTVNKSGFLVKQNGTSTLTDDANKGSTEDGKTEKVTPNDVVDFVNGTNTSVTATTTRENGRDVTKVRVDVTGMPVTYTDKEGNKVAKAPDGKYYKVDKDTGLPKVEEGAYIPADKLVASMVNPDGDNTTKPTTLSNIANGASTFEAPKGEGDKALKLANDGKWYEADKVNANGQAKADAQPATKPKNVGTGGLVDFANSNPNNAANIGDLQNLGWVVSASQTEGGYTDQVRNTNKVDFVGEGLAKVTGVTREDGTREIKVSVQTGEVIGTNGDNPVLKNDDGTKTPVIKIGNQYFKKEDLNPETGLPKATAQPLTAEEVAKVVNEGNKGAGLVTGNQVGDAIQNSGWNVGKATSEEVNKTTFNNNDGKAEKVNPNDNVRFSDGKNTVASLGTVKVVDEHGVITTTTTVKVDVDSPIDFKYTDASGKEYVKANDGQFYEKVAVNNDGSLKDPVNPPTALDQDAITKLTKGAQLTNGSQADGVNNEAYNVVDPIQAAIQQAISEKLKANPNAPAEEIAKAIDTARAEAVKMHPNAKDNITQGTGGVTLNNVGWATQPDQAVNKDQLDQTVNKAGFLVKQNGGSTIAGQATEKVTPNDVVNFINGGNTVAKAETTRDPATGQDRTDVSIHMTGLPLTYTAKDGTPVTKVGDQYFKVNANGYPIGEAVPASELTTNLVNPTAKANEIGAPTVLGNVASGTNTIANKVDAKGNPLVQVGEGDTAKYYAPDQFDNGVLKADAKEAENPADATTPMHKAKDGLADLIHSNPNNALSVSDAKKLGFIVGAKDNEYADDVRNANVVEFVSGNDIATVTGETRKDGVREIKVTVSKNPVFETVQVGGKLGPKIGATQDGNIHIAKADGSPSRITNVAPGVNRNDAVNLGQLDDKIGDVHKRINKLDKGMRAGVAGATAVAFLQRPNEAGKSLVSLGVGNFKGQSAVAVGYSRNSDNNKISIKLGSGFNTNGDVNIGGSIGYQW</sequence>
<keyword evidence="18" id="KW-0378">Hydrolase</keyword>
<feature type="domain" description="Trimeric autotransporter adhesin tryptophan-ring motif" evidence="16">
    <location>
        <begin position="3106"/>
        <end position="3172"/>
    </location>
</feature>
<feature type="compositionally biased region" description="Polar residues" evidence="11">
    <location>
        <begin position="1784"/>
        <end position="1793"/>
    </location>
</feature>
<feature type="region of interest" description="Disordered" evidence="11">
    <location>
        <begin position="1784"/>
        <end position="1805"/>
    </location>
</feature>
<dbReference type="Pfam" id="PF13018">
    <property type="entry name" value="ESPR"/>
    <property type="match status" value="1"/>
</dbReference>
<dbReference type="RefSeq" id="WP_005763359.1">
    <property type="nucleotide sequence ID" value="NZ_GG704811.1"/>
</dbReference>
<evidence type="ECO:0000259" key="13">
    <source>
        <dbReference type="Pfam" id="PF05658"/>
    </source>
</evidence>
<feature type="domain" description="Trimeric autotransporter adhesin Trp ring" evidence="17">
    <location>
        <begin position="3043"/>
        <end position="3092"/>
    </location>
</feature>
<evidence type="ECO:0000313" key="19">
    <source>
        <dbReference type="Proteomes" id="UP000005519"/>
    </source>
</evidence>
<feature type="compositionally biased region" description="Low complexity" evidence="11">
    <location>
        <begin position="1918"/>
        <end position="1929"/>
    </location>
</feature>
<evidence type="ECO:0000313" key="18">
    <source>
        <dbReference type="EMBL" id="EEX50988.1"/>
    </source>
</evidence>
<reference evidence="18 19" key="1">
    <citation type="submission" date="2009-10" db="EMBL/GenBank/DDBJ databases">
        <authorList>
            <person name="Muzny D."/>
            <person name="Qin X."/>
            <person name="Deng J."/>
            <person name="Jiang H."/>
            <person name="Liu Y."/>
            <person name="Qu J."/>
            <person name="Song X.-Z."/>
            <person name="Zhang L."/>
            <person name="Thornton R."/>
            <person name="Coyle M."/>
            <person name="Francisco L."/>
            <person name="Jackson L."/>
            <person name="Javaid M."/>
            <person name="Korchina V."/>
            <person name="Kovar C."/>
            <person name="Mata R."/>
            <person name="Mathew T."/>
            <person name="Ngo R."/>
            <person name="Nguyen L."/>
            <person name="Nguyen N."/>
            <person name="Okwuonu G."/>
            <person name="Ongeri F."/>
            <person name="Pham C."/>
            <person name="Simmons D."/>
            <person name="Wilczek-Boney K."/>
            <person name="Hale W."/>
            <person name="Jakkamsetti A."/>
            <person name="Pham P."/>
            <person name="Ruth R."/>
            <person name="San Lucas F."/>
            <person name="Warren J."/>
            <person name="Zhang J."/>
            <person name="Zhao Z."/>
            <person name="Zhou C."/>
            <person name="Zhu D."/>
            <person name="Lee S."/>
            <person name="Bess C."/>
            <person name="Blankenburg K."/>
            <person name="Forbes L."/>
            <person name="Fu Q."/>
            <person name="Gubbala S."/>
            <person name="Hirani K."/>
            <person name="Jayaseelan J.C."/>
            <person name="Lara F."/>
            <person name="Munidasa M."/>
            <person name="Palculict T."/>
            <person name="Patil S."/>
            <person name="Pu L.-L."/>
            <person name="Saada N."/>
            <person name="Tang L."/>
            <person name="Weissenberger G."/>
            <person name="Zhu Y."/>
            <person name="Hemphill L."/>
            <person name="Shang Y."/>
            <person name="Youmans B."/>
            <person name="Ayvaz T."/>
            <person name="Ross M."/>
            <person name="Santibanez J."/>
            <person name="Aqrawi P."/>
            <person name="Gross S."/>
            <person name="Joshi V."/>
            <person name="Fowler G."/>
            <person name="Nazareth L."/>
            <person name="Reid J."/>
            <person name="Worley K."/>
            <person name="Petrosino J."/>
            <person name="Highlander S."/>
            <person name="Gibbs R."/>
        </authorList>
    </citation>
    <scope>NUCLEOTIDE SEQUENCE [LARGE SCALE GENOMIC DNA]</scope>
    <source>
        <strain evidence="18 19">ATCC 43325</strain>
    </source>
</reference>
<keyword evidence="8" id="KW-0653">Protein transport</keyword>
<feature type="domain" description="Trimeric autotransporter adhesin Trp ring" evidence="17">
    <location>
        <begin position="2114"/>
        <end position="2167"/>
    </location>
</feature>
<feature type="region of interest" description="Disordered" evidence="11">
    <location>
        <begin position="1899"/>
        <end position="1931"/>
    </location>
</feature>
<dbReference type="SUPFAM" id="SSF101967">
    <property type="entry name" value="Adhesin YadA, collagen-binding domain"/>
    <property type="match status" value="3"/>
</dbReference>
<dbReference type="STRING" id="667128.HMPREF0621_0575"/>
<feature type="region of interest" description="Disordered" evidence="11">
    <location>
        <begin position="985"/>
        <end position="1013"/>
    </location>
</feature>
<protein>
    <submittedName>
        <fullName evidence="18">Putative phage prohead protease, HK97 family</fullName>
    </submittedName>
</protein>
<feature type="domain" description="Trimeric autotransporter adhesin Trp ring" evidence="17">
    <location>
        <begin position="1419"/>
        <end position="1466"/>
    </location>
</feature>
<dbReference type="Gene3D" id="3.90.1780.10">
    <property type="entry name" value="Trimeric adhesin"/>
    <property type="match status" value="16"/>
</dbReference>
<feature type="domain" description="Trimeric autotransporter adhesin Trp ring" evidence="17">
    <location>
        <begin position="3606"/>
        <end position="3654"/>
    </location>
</feature>
<keyword evidence="5" id="KW-1134">Transmembrane beta strand</keyword>
<accession>C9PNK1</accession>
<feature type="domain" description="ESPR" evidence="15">
    <location>
        <begin position="1"/>
        <end position="37"/>
    </location>
</feature>
<dbReference type="Pfam" id="PF15401">
    <property type="entry name" value="TAA-Trp-ring"/>
    <property type="match status" value="2"/>
</dbReference>
<feature type="domain" description="Trimeric autotransporter adhesin YadA-like stalk" evidence="14">
    <location>
        <begin position="3692"/>
        <end position="3730"/>
    </location>
</feature>
<feature type="region of interest" description="Disordered" evidence="11">
    <location>
        <begin position="1332"/>
        <end position="1352"/>
    </location>
</feature>
<evidence type="ECO:0000256" key="8">
    <source>
        <dbReference type="ARBA" id="ARBA00022927"/>
    </source>
</evidence>
<evidence type="ECO:0000256" key="3">
    <source>
        <dbReference type="ARBA" id="ARBA00005848"/>
    </source>
</evidence>
<keyword evidence="4" id="KW-0813">Transport</keyword>
<dbReference type="InterPro" id="IPR040482">
    <property type="entry name" value="Trp_ring"/>
</dbReference>
<evidence type="ECO:0000256" key="9">
    <source>
        <dbReference type="ARBA" id="ARBA00023136"/>
    </source>
</evidence>
<evidence type="ECO:0000256" key="1">
    <source>
        <dbReference type="ARBA" id="ARBA00004241"/>
    </source>
</evidence>
<dbReference type="InterPro" id="IPR011049">
    <property type="entry name" value="Serralysin-like_metalloprot_C"/>
</dbReference>
<evidence type="ECO:0000256" key="6">
    <source>
        <dbReference type="ARBA" id="ARBA00022692"/>
    </source>
</evidence>
<dbReference type="GO" id="GO:0008233">
    <property type="term" value="F:peptidase activity"/>
    <property type="evidence" value="ECO:0007669"/>
    <property type="project" value="UniProtKB-KW"/>
</dbReference>
<dbReference type="Gene3D" id="2.150.10.10">
    <property type="entry name" value="Serralysin-like metalloprotease, C-terminal"/>
    <property type="match status" value="2"/>
</dbReference>
<keyword evidence="10" id="KW-0998">Cell outer membrane</keyword>
<keyword evidence="19" id="KW-1185">Reference proteome</keyword>
<dbReference type="Proteomes" id="UP000005519">
    <property type="component" value="Unassembled WGS sequence"/>
</dbReference>
<dbReference type="HOGENOM" id="CLU_224125_0_0_6"/>
<feature type="domain" description="Trimeric autotransporter adhesin YadA-like head" evidence="13">
    <location>
        <begin position="269"/>
        <end position="294"/>
    </location>
</feature>
<organism evidence="18 19">
    <name type="scientific">Pasteurella dagmatis ATCC 43325</name>
    <dbReference type="NCBI Taxonomy" id="667128"/>
    <lineage>
        <taxon>Bacteria</taxon>
        <taxon>Pseudomonadati</taxon>
        <taxon>Pseudomonadota</taxon>
        <taxon>Gammaproteobacteria</taxon>
        <taxon>Pasteurellales</taxon>
        <taxon>Pasteurellaceae</taxon>
        <taxon>Pasteurella</taxon>
    </lineage>
</organism>
<gene>
    <name evidence="18" type="ORF">HMPREF0621_0575</name>
</gene>
<dbReference type="OrthoDB" id="5672862at2"/>
<dbReference type="InterPro" id="IPR024973">
    <property type="entry name" value="ESPR"/>
</dbReference>